<dbReference type="AlphaFoldDB" id="A0A3Q9FU49"/>
<evidence type="ECO:0000313" key="2">
    <source>
        <dbReference type="EMBL" id="AZQ64657.1"/>
    </source>
</evidence>
<dbReference type="EMBL" id="CP034563">
    <property type="protein sequence ID" value="AZQ64657.1"/>
    <property type="molecule type" value="Genomic_DNA"/>
</dbReference>
<dbReference type="KEGG" id="fll:EI427_20755"/>
<name>A0A3Q9FU49_9BACT</name>
<organism evidence="2 3">
    <name type="scientific">Flammeovirga pectinis</name>
    <dbReference type="NCBI Taxonomy" id="2494373"/>
    <lineage>
        <taxon>Bacteria</taxon>
        <taxon>Pseudomonadati</taxon>
        <taxon>Bacteroidota</taxon>
        <taxon>Cytophagia</taxon>
        <taxon>Cytophagales</taxon>
        <taxon>Flammeovirgaceae</taxon>
        <taxon>Flammeovirga</taxon>
    </lineage>
</organism>
<feature type="domain" description="BIG2" evidence="1">
    <location>
        <begin position="580"/>
        <end position="657"/>
    </location>
</feature>
<gene>
    <name evidence="2" type="ORF">EI427_20755</name>
</gene>
<keyword evidence="3" id="KW-1185">Reference proteome</keyword>
<dbReference type="SUPFAM" id="SSF51126">
    <property type="entry name" value="Pectin lyase-like"/>
    <property type="match status" value="1"/>
</dbReference>
<accession>A0A3Q9FU49</accession>
<dbReference type="SMART" id="SM00710">
    <property type="entry name" value="PbH1"/>
    <property type="match status" value="6"/>
</dbReference>
<dbReference type="Gene3D" id="2.60.40.1080">
    <property type="match status" value="1"/>
</dbReference>
<reference evidence="2 3" key="1">
    <citation type="submission" date="2018-12" db="EMBL/GenBank/DDBJ databases">
        <title>Flammeovirga pectinis sp. nov., isolated from the gut of the Korean scallop, Patinopecten yessoensis.</title>
        <authorList>
            <person name="Bae J.-W."/>
            <person name="Jeong Y.-S."/>
            <person name="Kang W."/>
        </authorList>
    </citation>
    <scope>NUCLEOTIDE SEQUENCE [LARGE SCALE GENOMIC DNA]</scope>
    <source>
        <strain evidence="2 3">L12M1</strain>
    </source>
</reference>
<proteinExistence type="predicted"/>
<dbReference type="SMART" id="SM00635">
    <property type="entry name" value="BID_2"/>
    <property type="match status" value="1"/>
</dbReference>
<dbReference type="RefSeq" id="WP_126618569.1">
    <property type="nucleotide sequence ID" value="NZ_CP034563.1"/>
</dbReference>
<dbReference type="InterPro" id="IPR011050">
    <property type="entry name" value="Pectin_lyase_fold/virulence"/>
</dbReference>
<protein>
    <submittedName>
        <fullName evidence="2">T9SS type A sorting domain-containing protein</fullName>
    </submittedName>
</protein>
<dbReference type="OrthoDB" id="976933at2"/>
<dbReference type="Pfam" id="PF18962">
    <property type="entry name" value="Por_Secre_tail"/>
    <property type="match status" value="1"/>
</dbReference>
<dbReference type="Proteomes" id="UP000267268">
    <property type="component" value="Chromosome 2"/>
</dbReference>
<dbReference type="InterPro" id="IPR006626">
    <property type="entry name" value="PbH1"/>
</dbReference>
<dbReference type="InterPro" id="IPR026444">
    <property type="entry name" value="Secre_tail"/>
</dbReference>
<dbReference type="Gene3D" id="2.160.20.10">
    <property type="entry name" value="Single-stranded right-handed beta-helix, Pectin lyase-like"/>
    <property type="match status" value="1"/>
</dbReference>
<dbReference type="NCBIfam" id="TIGR04183">
    <property type="entry name" value="Por_Secre_tail"/>
    <property type="match status" value="1"/>
</dbReference>
<dbReference type="InterPro" id="IPR012334">
    <property type="entry name" value="Pectin_lyas_fold"/>
</dbReference>
<dbReference type="Pfam" id="PF13229">
    <property type="entry name" value="Beta_helix"/>
    <property type="match status" value="1"/>
</dbReference>
<sequence length="750" mass="83201">MTLTKGENTITIKSPIGETLLLDKFVTSEVQEEVILDTYYVSADGNDLNTGTIDSPWKTLVRASQAALPLNEGGIFKAGDKLLFRKGDTFLGNLVIKSVGTEDEPIEISSYGEGELPIISGSGAIEGGDYFEAIKYINVSHVIMSNIWVKNDRQNSDRSNWGAEKSFGILVVANKWATGISENLIFRDLKITDVFGTSLPEDFDALNVTGLRFESDSSEVDKTITIKDVLIEDCYFSNIGKAGVWSIHKGKGTEDDEVNRSLNFIIKNNHFEKTGGSGIILSKVKNALVENNFFDHSGHSDPNEPRLVGRGSGMWVFSSTDILAQYNTSLSIRGYNDSYGMHIDFGNKNIIFQYNYSEDSEGGFVEILGDNHNVAYRFNVSVNDGVRDFHGSTIWTSGFVGTTTVDGNTVKNDPIPSDGVYIYNNTIYVDAAIKPDFSLYSKNTYIYNNIFVQEGDGVIGENVEMEMQGEFIVSNNLFEGNISTEFTDLDKHSISEKPLFIERGARNKEGYQISENSPVINGGVSFPEPDFPMAGKGIFKDISLKLNKDPFGNEVNLDSYPPNIGVDNRYNFFDDKEDIELTSIEFKLTEQLLEIGEEKMLKIIFTPLDASNKNIEWKSSDNEIITVNSNGTVTALKEGDVTITAISIDGSFIAEIKLTVNSGKVTSIDNFGQEKVIIYPNPAQQILHISTDNWQGDKTGILMNLMGLEISSFKLQSKNKIRIDHLERGLYQLIIIDTDGKRKTKKVVLN</sequence>
<dbReference type="InterPro" id="IPR008964">
    <property type="entry name" value="Invasin/intimin_cell_adhesion"/>
</dbReference>
<dbReference type="InterPro" id="IPR039448">
    <property type="entry name" value="Beta_helix"/>
</dbReference>
<evidence type="ECO:0000313" key="3">
    <source>
        <dbReference type="Proteomes" id="UP000267268"/>
    </source>
</evidence>
<dbReference type="InterPro" id="IPR003343">
    <property type="entry name" value="Big_2"/>
</dbReference>
<dbReference type="Pfam" id="PF02368">
    <property type="entry name" value="Big_2"/>
    <property type="match status" value="1"/>
</dbReference>
<dbReference type="SUPFAM" id="SSF49373">
    <property type="entry name" value="Invasin/intimin cell-adhesion fragments"/>
    <property type="match status" value="1"/>
</dbReference>
<evidence type="ECO:0000259" key="1">
    <source>
        <dbReference type="SMART" id="SM00635"/>
    </source>
</evidence>